<proteinExistence type="predicted"/>
<name>A0A1I3MX19_9FLAO</name>
<dbReference type="EMBL" id="FORU01000002">
    <property type="protein sequence ID" value="SFJ01330.1"/>
    <property type="molecule type" value="Genomic_DNA"/>
</dbReference>
<evidence type="ECO:0000313" key="3">
    <source>
        <dbReference type="Proteomes" id="UP000243887"/>
    </source>
</evidence>
<dbReference type="Pfam" id="PF21544">
    <property type="entry name" value="PorZ_N_b_propeller"/>
    <property type="match status" value="1"/>
</dbReference>
<dbReference type="InterPro" id="IPR015943">
    <property type="entry name" value="WD40/YVTN_repeat-like_dom_sf"/>
</dbReference>
<dbReference type="SUPFAM" id="SSF101908">
    <property type="entry name" value="Putative isomerase YbhE"/>
    <property type="match status" value="1"/>
</dbReference>
<dbReference type="Proteomes" id="UP000243887">
    <property type="component" value="Unassembled WGS sequence"/>
</dbReference>
<organism evidence="2 3">
    <name type="scientific">Myroides guanonis</name>
    <dbReference type="NCBI Taxonomy" id="1150112"/>
    <lineage>
        <taxon>Bacteria</taxon>
        <taxon>Pseudomonadati</taxon>
        <taxon>Bacteroidota</taxon>
        <taxon>Flavobacteriia</taxon>
        <taxon>Flavobacteriales</taxon>
        <taxon>Flavobacteriaceae</taxon>
        <taxon>Myroides</taxon>
    </lineage>
</organism>
<feature type="domain" description="PorZ N-terminal beta-propeller" evidence="1">
    <location>
        <begin position="49"/>
        <end position="210"/>
    </location>
</feature>
<sequence length="777" mass="86652">MFFTMKQMRFILSILFILTSFYSLAQKQVWRDYFSYNNVSQLSVGDDEVFGATENAILIFNTKTSSVETISSIQGLRMQKVTALHYSEKFKKLIIGNEDGTIQVVNRINGKISFIDDIFDKNSLSPELKRINSFLEFKGELFIATNYGISVINLNNNEFLDTFFIGDQGGNEKVFQVAVVGKWIYAATEKGGLKRAEVNNPNLVDYKQWSVYDYGKWIGVCSIGEMLIGVKDDNAMYVLKLSGFESFDSLESDFRNIVRSKSHVTISSQSEAKVYSLDLKFVGEIDRSYIQSAVFLNDFVYVGVQDSGLLQFSLSNPNNPSHLTPEGPLNNRVFSLLSTENGMWMIFGGYSNSYNPHNPDLGSYGLSRYSGKKGWEHIGHDKLRGAKAMSKARLHPRNQDQLFVSSFHSGLLQIDLNESDLSRSEVGLYDSENTGSNGLEKLDPLTHGVSPDYVSVRVNGPAFDRDGTIWVTNSMVYNTLKQKMSNGDWNSYSFGNRLQDVELSSFGAPLIDRNDTKWIPSYKDGLIGFNEKKGNKVVILNSNSISGDLPDNNVRSIAIDKNNQMWIGTYKGLRILSNPDRFLNDGQLQTNSIVILQDGLAEELFYQQDISKIRVDGANNKWVAVVDAGVFLVSANGQKTIYHFTKENSPLPNNIVNDIDINEKTGEVFFATDSGVVSFIGNATEGTSGYGNVIAYPNPVRPEFLGEVKITGLLDKSNVKIADVEGNLVFESTSQGGTVVWDTYSFSGRKVNSGVYLIFISSQDGAEKTVKKLMIIR</sequence>
<protein>
    <submittedName>
        <fullName evidence="2">Two component regulator propeller</fullName>
    </submittedName>
</protein>
<evidence type="ECO:0000313" key="2">
    <source>
        <dbReference type="EMBL" id="SFJ01330.1"/>
    </source>
</evidence>
<accession>A0A1I3MX19</accession>
<dbReference type="InterPro" id="IPR048954">
    <property type="entry name" value="PorZ_N"/>
</dbReference>
<dbReference type="InterPro" id="IPR011110">
    <property type="entry name" value="Reg_prop"/>
</dbReference>
<dbReference type="Pfam" id="PF07494">
    <property type="entry name" value="Reg_prop"/>
    <property type="match status" value="1"/>
</dbReference>
<dbReference type="AlphaFoldDB" id="A0A1I3MX19"/>
<gene>
    <name evidence="2" type="ORF">SAMN04487893_102301</name>
</gene>
<dbReference type="Gene3D" id="2.130.10.10">
    <property type="entry name" value="YVTN repeat-like/Quinoprotein amine dehydrogenase"/>
    <property type="match status" value="3"/>
</dbReference>
<reference evidence="3" key="1">
    <citation type="submission" date="2016-10" db="EMBL/GenBank/DDBJ databases">
        <authorList>
            <person name="Varghese N."/>
            <person name="Submissions S."/>
        </authorList>
    </citation>
    <scope>NUCLEOTIDE SEQUENCE [LARGE SCALE GENOMIC DNA]</scope>
    <source>
        <strain evidence="3">DSM 26542</strain>
    </source>
</reference>
<evidence type="ECO:0000259" key="1">
    <source>
        <dbReference type="Pfam" id="PF21544"/>
    </source>
</evidence>
<dbReference type="STRING" id="1150112.SAMN04487893_102301"/>
<dbReference type="SUPFAM" id="SSF63829">
    <property type="entry name" value="Calcium-dependent phosphotriesterase"/>
    <property type="match status" value="1"/>
</dbReference>
<keyword evidence="3" id="KW-1185">Reference proteome</keyword>